<name>A0A918NFM3_9ACTN</name>
<protein>
    <submittedName>
        <fullName evidence="2">Uncharacterized protein</fullName>
    </submittedName>
</protein>
<evidence type="ECO:0000313" key="3">
    <source>
        <dbReference type="Proteomes" id="UP000645555"/>
    </source>
</evidence>
<accession>A0A918NFM3</accession>
<organism evidence="2 3">
    <name type="scientific">Streptomyces fructofermentans</name>
    <dbReference type="NCBI Taxonomy" id="152141"/>
    <lineage>
        <taxon>Bacteria</taxon>
        <taxon>Bacillati</taxon>
        <taxon>Actinomycetota</taxon>
        <taxon>Actinomycetes</taxon>
        <taxon>Kitasatosporales</taxon>
        <taxon>Streptomycetaceae</taxon>
        <taxon>Streptomyces</taxon>
    </lineage>
</organism>
<reference evidence="2" key="1">
    <citation type="journal article" date="2014" name="Int. J. Syst. Evol. Microbiol.">
        <title>Complete genome sequence of Corynebacterium casei LMG S-19264T (=DSM 44701T), isolated from a smear-ripened cheese.</title>
        <authorList>
            <consortium name="US DOE Joint Genome Institute (JGI-PGF)"/>
            <person name="Walter F."/>
            <person name="Albersmeier A."/>
            <person name="Kalinowski J."/>
            <person name="Ruckert C."/>
        </authorList>
    </citation>
    <scope>NUCLEOTIDE SEQUENCE</scope>
    <source>
        <strain evidence="2">JCM 4956</strain>
    </source>
</reference>
<dbReference type="AlphaFoldDB" id="A0A918NFM3"/>
<comment type="caution">
    <text evidence="2">The sequence shown here is derived from an EMBL/GenBank/DDBJ whole genome shotgun (WGS) entry which is preliminary data.</text>
</comment>
<gene>
    <name evidence="2" type="ORF">GCM10010515_33910</name>
</gene>
<dbReference type="RefSeq" id="WP_229916226.1">
    <property type="nucleotide sequence ID" value="NZ_BMWD01000010.1"/>
</dbReference>
<dbReference type="Proteomes" id="UP000645555">
    <property type="component" value="Unassembled WGS sequence"/>
</dbReference>
<keyword evidence="3" id="KW-1185">Reference proteome</keyword>
<feature type="region of interest" description="Disordered" evidence="1">
    <location>
        <begin position="21"/>
        <end position="45"/>
    </location>
</feature>
<evidence type="ECO:0000256" key="1">
    <source>
        <dbReference type="SAM" id="MobiDB-lite"/>
    </source>
</evidence>
<reference evidence="2" key="2">
    <citation type="submission" date="2020-09" db="EMBL/GenBank/DDBJ databases">
        <authorList>
            <person name="Sun Q."/>
            <person name="Ohkuma M."/>
        </authorList>
    </citation>
    <scope>NUCLEOTIDE SEQUENCE</scope>
    <source>
        <strain evidence="2">JCM 4956</strain>
    </source>
</reference>
<proteinExistence type="predicted"/>
<dbReference type="EMBL" id="BMWD01000010">
    <property type="protein sequence ID" value="GGX63460.1"/>
    <property type="molecule type" value="Genomic_DNA"/>
</dbReference>
<sequence>MTATSIESGAAQTFFDPYAHHGIALPHEEPVTQSHGGHLPPPDPAQRFNLMVGPRDRRRLDLHAALTSAGVPPQCNDREAIDHLSDLPDSVSDCVQRWIQHATRNWPPVS</sequence>
<evidence type="ECO:0000313" key="2">
    <source>
        <dbReference type="EMBL" id="GGX63460.1"/>
    </source>
</evidence>